<accession>A0A4R9M2Q0</accession>
<dbReference type="AlphaFoldDB" id="A0A4R9M2Q0"/>
<dbReference type="InterPro" id="IPR011051">
    <property type="entry name" value="RmlC_Cupin_sf"/>
</dbReference>
<dbReference type="Gene3D" id="2.60.120.10">
    <property type="entry name" value="Jelly Rolls"/>
    <property type="match status" value="1"/>
</dbReference>
<feature type="domain" description="Cupin type-2" evidence="1">
    <location>
        <begin position="40"/>
        <end position="105"/>
    </location>
</feature>
<dbReference type="EMBL" id="RQHW01000002">
    <property type="protein sequence ID" value="TGN21053.1"/>
    <property type="molecule type" value="Genomic_DNA"/>
</dbReference>
<proteinExistence type="predicted"/>
<dbReference type="SUPFAM" id="SSF51182">
    <property type="entry name" value="RmlC-like cupins"/>
    <property type="match status" value="1"/>
</dbReference>
<gene>
    <name evidence="2" type="ORF">EHS15_00605</name>
</gene>
<reference evidence="2" key="1">
    <citation type="journal article" date="2019" name="PLoS Negl. Trop. Dis.">
        <title>Revisiting the worldwide diversity of Leptospira species in the environment.</title>
        <authorList>
            <person name="Vincent A.T."/>
            <person name="Schiettekatte O."/>
            <person name="Bourhy P."/>
            <person name="Veyrier F.J."/>
            <person name="Picardeau M."/>
        </authorList>
    </citation>
    <scope>NUCLEOTIDE SEQUENCE [LARGE SCALE GENOMIC DNA]</scope>
    <source>
        <strain evidence="2">201300427</strain>
    </source>
</reference>
<organism evidence="2 3">
    <name type="scientific">Leptospira idonii</name>
    <dbReference type="NCBI Taxonomy" id="1193500"/>
    <lineage>
        <taxon>Bacteria</taxon>
        <taxon>Pseudomonadati</taxon>
        <taxon>Spirochaetota</taxon>
        <taxon>Spirochaetia</taxon>
        <taxon>Leptospirales</taxon>
        <taxon>Leptospiraceae</taxon>
        <taxon>Leptospira</taxon>
    </lineage>
</organism>
<protein>
    <submittedName>
        <fullName evidence="2">Cupin domain-containing protein</fullName>
    </submittedName>
</protein>
<dbReference type="RefSeq" id="WP_135758588.1">
    <property type="nucleotide sequence ID" value="NZ_RQHW01000002.1"/>
</dbReference>
<evidence type="ECO:0000259" key="1">
    <source>
        <dbReference type="Pfam" id="PF07883"/>
    </source>
</evidence>
<comment type="caution">
    <text evidence="2">The sequence shown here is derived from an EMBL/GenBank/DDBJ whole genome shotgun (WGS) entry which is preliminary data.</text>
</comment>
<dbReference type="OrthoDB" id="160522at2"/>
<dbReference type="InterPro" id="IPR014710">
    <property type="entry name" value="RmlC-like_jellyroll"/>
</dbReference>
<evidence type="ECO:0000313" key="3">
    <source>
        <dbReference type="Proteomes" id="UP000298058"/>
    </source>
</evidence>
<dbReference type="Pfam" id="PF07883">
    <property type="entry name" value="Cupin_2"/>
    <property type="match status" value="1"/>
</dbReference>
<evidence type="ECO:0000313" key="2">
    <source>
        <dbReference type="EMBL" id="TGN21053.1"/>
    </source>
</evidence>
<dbReference type="InterPro" id="IPR013096">
    <property type="entry name" value="Cupin_2"/>
</dbReference>
<dbReference type="Proteomes" id="UP000298058">
    <property type="component" value="Unassembled WGS sequence"/>
</dbReference>
<keyword evidence="3" id="KW-1185">Reference proteome</keyword>
<name>A0A4R9M2Q0_9LEPT</name>
<sequence length="121" mass="13508">MPFFHQKKPISIPVPGGKTIEEHFGIPSTGHNAVSIAYMVAPSGWSEPFQVPSFDEWTLMVRGEKQIEADGQVIVLRAGESILIQKGTRVRYSNPFSEDAEYWSVCLPAFSIDSVNREPEN</sequence>